<dbReference type="Proteomes" id="UP001266305">
    <property type="component" value="Unassembled WGS sequence"/>
</dbReference>
<keyword evidence="3" id="KW-1185">Reference proteome</keyword>
<organism evidence="2 3">
    <name type="scientific">Saguinus oedipus</name>
    <name type="common">Cotton-top tamarin</name>
    <name type="synonym">Oedipomidas oedipus</name>
    <dbReference type="NCBI Taxonomy" id="9490"/>
    <lineage>
        <taxon>Eukaryota</taxon>
        <taxon>Metazoa</taxon>
        <taxon>Chordata</taxon>
        <taxon>Craniata</taxon>
        <taxon>Vertebrata</taxon>
        <taxon>Euteleostomi</taxon>
        <taxon>Mammalia</taxon>
        <taxon>Eutheria</taxon>
        <taxon>Euarchontoglires</taxon>
        <taxon>Primates</taxon>
        <taxon>Haplorrhini</taxon>
        <taxon>Platyrrhini</taxon>
        <taxon>Cebidae</taxon>
        <taxon>Callitrichinae</taxon>
        <taxon>Saguinus</taxon>
    </lineage>
</organism>
<name>A0ABQ9TSF1_SAGOE</name>
<feature type="region of interest" description="Disordered" evidence="1">
    <location>
        <begin position="29"/>
        <end position="61"/>
    </location>
</feature>
<reference evidence="2 3" key="1">
    <citation type="submission" date="2023-05" db="EMBL/GenBank/DDBJ databases">
        <title>B98-5 Cell Line De Novo Hybrid Assembly: An Optical Mapping Approach.</title>
        <authorList>
            <person name="Kananen K."/>
            <person name="Auerbach J.A."/>
            <person name="Kautto E."/>
            <person name="Blachly J.S."/>
        </authorList>
    </citation>
    <scope>NUCLEOTIDE SEQUENCE [LARGE SCALE GENOMIC DNA]</scope>
    <source>
        <strain evidence="2">B95-8</strain>
        <tissue evidence="2">Cell line</tissue>
    </source>
</reference>
<evidence type="ECO:0000313" key="2">
    <source>
        <dbReference type="EMBL" id="KAK2087435.1"/>
    </source>
</evidence>
<evidence type="ECO:0000256" key="1">
    <source>
        <dbReference type="SAM" id="MobiDB-lite"/>
    </source>
</evidence>
<comment type="caution">
    <text evidence="2">The sequence shown here is derived from an EMBL/GenBank/DDBJ whole genome shotgun (WGS) entry which is preliminary data.</text>
</comment>
<feature type="compositionally biased region" description="Basic and acidic residues" evidence="1">
    <location>
        <begin position="41"/>
        <end position="52"/>
    </location>
</feature>
<proteinExistence type="predicted"/>
<accession>A0ABQ9TSF1</accession>
<feature type="compositionally biased region" description="Polar residues" evidence="1">
    <location>
        <begin position="29"/>
        <end position="39"/>
    </location>
</feature>
<sequence length="79" mass="8575">MVERLAQPRRLWHPHMRVATCVRGTATSGCSTLPSNPSDDNADRNLQGEKGGHGLGPFSPKTVLAHQLRPPHLIVSMIA</sequence>
<evidence type="ECO:0000313" key="3">
    <source>
        <dbReference type="Proteomes" id="UP001266305"/>
    </source>
</evidence>
<gene>
    <name evidence="2" type="ORF">P7K49_033342</name>
</gene>
<protein>
    <submittedName>
        <fullName evidence="2">Uncharacterized protein</fullName>
    </submittedName>
</protein>
<dbReference type="EMBL" id="JASSZA010000019">
    <property type="protein sequence ID" value="KAK2087435.1"/>
    <property type="molecule type" value="Genomic_DNA"/>
</dbReference>